<dbReference type="Proteomes" id="UP000593890">
    <property type="component" value="Chromosome"/>
</dbReference>
<dbReference type="Pfam" id="PF04545">
    <property type="entry name" value="Sigma70_r4"/>
    <property type="match status" value="1"/>
</dbReference>
<dbReference type="Gene3D" id="1.20.140.160">
    <property type="match status" value="1"/>
</dbReference>
<keyword evidence="3" id="KW-1185">Reference proteome</keyword>
<dbReference type="RefSeq" id="WP_099322362.1">
    <property type="nucleotide sequence ID" value="NZ_AP023321.1"/>
</dbReference>
<protein>
    <recommendedName>
        <fullName evidence="1">RNA polymerase sigma-70 region 4 domain-containing protein</fullName>
    </recommendedName>
</protein>
<dbReference type="SUPFAM" id="SSF88659">
    <property type="entry name" value="Sigma3 and sigma4 domains of RNA polymerase sigma factors"/>
    <property type="match status" value="1"/>
</dbReference>
<feature type="domain" description="RNA polymerase sigma-70 region 4" evidence="1">
    <location>
        <begin position="88"/>
        <end position="131"/>
    </location>
</feature>
<dbReference type="KEGG" id="sman:C12CBH8_14790"/>
<dbReference type="InterPro" id="IPR013324">
    <property type="entry name" value="RNA_pol_sigma_r3/r4-like"/>
</dbReference>
<evidence type="ECO:0000313" key="3">
    <source>
        <dbReference type="Proteomes" id="UP000593890"/>
    </source>
</evidence>
<dbReference type="InterPro" id="IPR007630">
    <property type="entry name" value="RNA_pol_sigma70_r4"/>
</dbReference>
<reference evidence="3" key="1">
    <citation type="submission" date="2020-07" db="EMBL/GenBank/DDBJ databases">
        <title>Complete genome sequencing of Clostridia bacterium strain 12CBH8.</title>
        <authorList>
            <person name="Sakamoto M."/>
            <person name="Murakami T."/>
            <person name="Mori H."/>
        </authorList>
    </citation>
    <scope>NUCLEOTIDE SEQUENCE [LARGE SCALE GENOMIC DNA]</scope>
    <source>
        <strain evidence="3">12CBH8</strain>
    </source>
</reference>
<name>A0A7I8D1Y3_9FIRM</name>
<dbReference type="GO" id="GO:0006352">
    <property type="term" value="P:DNA-templated transcription initiation"/>
    <property type="evidence" value="ECO:0007669"/>
    <property type="project" value="InterPro"/>
</dbReference>
<sequence>MTAKEYLSRYLVAKREIDILLDQRQQLWEMMTKVTPTLQADRVQGGKPGKTEEIRAMYSDLENEIFERYKKMADLMLEVKHAIYGVQNDAQRRVLEYRYINGMTFEKIAVKTDYSWRQVCRIHGKALQKIKMS</sequence>
<organism evidence="2 3">
    <name type="scientific">Solibaculum mannosilyticum</name>
    <dbReference type="NCBI Taxonomy" id="2780922"/>
    <lineage>
        <taxon>Bacteria</taxon>
        <taxon>Bacillati</taxon>
        <taxon>Bacillota</taxon>
        <taxon>Clostridia</taxon>
        <taxon>Eubacteriales</taxon>
        <taxon>Oscillospiraceae</taxon>
        <taxon>Solibaculum</taxon>
    </lineage>
</organism>
<evidence type="ECO:0000313" key="2">
    <source>
        <dbReference type="EMBL" id="BCI60840.1"/>
    </source>
</evidence>
<accession>A0A7I8D1Y3</accession>
<proteinExistence type="predicted"/>
<dbReference type="AlphaFoldDB" id="A0A7I8D1Y3"/>
<dbReference type="EMBL" id="AP023321">
    <property type="protein sequence ID" value="BCI60840.1"/>
    <property type="molecule type" value="Genomic_DNA"/>
</dbReference>
<gene>
    <name evidence="2" type="ORF">C12CBH8_14790</name>
</gene>
<dbReference type="GO" id="GO:0003700">
    <property type="term" value="F:DNA-binding transcription factor activity"/>
    <property type="evidence" value="ECO:0007669"/>
    <property type="project" value="InterPro"/>
</dbReference>
<evidence type="ECO:0000259" key="1">
    <source>
        <dbReference type="Pfam" id="PF04545"/>
    </source>
</evidence>